<keyword evidence="6" id="KW-0472">Membrane</keyword>
<dbReference type="InterPro" id="IPR039426">
    <property type="entry name" value="TonB-dep_rcpt-like"/>
</dbReference>
<evidence type="ECO:0000259" key="10">
    <source>
        <dbReference type="Pfam" id="PF07715"/>
    </source>
</evidence>
<feature type="domain" description="TonB-dependent receptor-like beta-barrel" evidence="9">
    <location>
        <begin position="338"/>
        <end position="782"/>
    </location>
</feature>
<keyword evidence="4" id="KW-0732">Signal</keyword>
<dbReference type="Gene3D" id="2.60.40.1120">
    <property type="entry name" value="Carboxypeptidase-like, regulatory domain"/>
    <property type="match status" value="1"/>
</dbReference>
<evidence type="ECO:0000313" key="11">
    <source>
        <dbReference type="EMBL" id="SVA18999.1"/>
    </source>
</evidence>
<comment type="subcellular location">
    <subcellularLocation>
        <location evidence="1">Cell outer membrane</location>
        <topology evidence="1">Multi-pass membrane protein</topology>
    </subcellularLocation>
</comment>
<keyword evidence="5" id="KW-0798">TonB box</keyword>
<organism evidence="11">
    <name type="scientific">marine metagenome</name>
    <dbReference type="NCBI Taxonomy" id="408172"/>
    <lineage>
        <taxon>unclassified sequences</taxon>
        <taxon>metagenomes</taxon>
        <taxon>ecological metagenomes</taxon>
    </lineage>
</organism>
<keyword evidence="7" id="KW-0675">Receptor</keyword>
<dbReference type="Gene3D" id="2.170.130.10">
    <property type="entry name" value="TonB-dependent receptor, plug domain"/>
    <property type="match status" value="1"/>
</dbReference>
<dbReference type="Pfam" id="PF07715">
    <property type="entry name" value="Plug"/>
    <property type="match status" value="1"/>
</dbReference>
<name>A0A381TT32_9ZZZZ</name>
<evidence type="ECO:0000259" key="9">
    <source>
        <dbReference type="Pfam" id="PF00593"/>
    </source>
</evidence>
<proteinExistence type="predicted"/>
<dbReference type="InterPro" id="IPR000531">
    <property type="entry name" value="Beta-barrel_TonB"/>
</dbReference>
<dbReference type="Gene3D" id="2.40.170.20">
    <property type="entry name" value="TonB-dependent receptor, beta-barrel domain"/>
    <property type="match status" value="1"/>
</dbReference>
<protein>
    <recommendedName>
        <fullName evidence="12">TonB-dependent receptor plug domain-containing protein</fullName>
    </recommendedName>
</protein>
<dbReference type="AlphaFoldDB" id="A0A381TT32"/>
<dbReference type="PROSITE" id="PS52016">
    <property type="entry name" value="TONB_DEPENDENT_REC_3"/>
    <property type="match status" value="1"/>
</dbReference>
<evidence type="ECO:0000256" key="4">
    <source>
        <dbReference type="ARBA" id="ARBA00022729"/>
    </source>
</evidence>
<dbReference type="InterPro" id="IPR008969">
    <property type="entry name" value="CarboxyPept-like_regulatory"/>
</dbReference>
<evidence type="ECO:0000256" key="5">
    <source>
        <dbReference type="ARBA" id="ARBA00023077"/>
    </source>
</evidence>
<keyword evidence="3" id="KW-0812">Transmembrane</keyword>
<dbReference type="Pfam" id="PF00593">
    <property type="entry name" value="TonB_dep_Rec_b-barrel"/>
    <property type="match status" value="1"/>
</dbReference>
<dbReference type="GO" id="GO:0044718">
    <property type="term" value="P:siderophore transmembrane transport"/>
    <property type="evidence" value="ECO:0007669"/>
    <property type="project" value="TreeGrafter"/>
</dbReference>
<sequence length="809" mass="90835">MRINLLLYLMAVSISVSQPVTISGTVINDKGKPLVGANVFLEGTVLGAATDLSGYYIIERVPSDRFYKISARYIGHRMTTKDIATEEGKPITVDFELVMSLVDLDEVVVAASFSERKKRAQASPVTIISQDDLRRLPVRSIDEVLTGKVPGGYANLPSRPGQNNSAFTLRGGTSGSGRPLGDVKIYIDGVELLGFDMQSYPGIADFIDPDDIEKIEVLRGPMGSTLHGSNAQSGIIHIFTKKGSRSRKTVMKLKFARKITQAPILDDDAVGQETTFSMSGGNSSSASYNIGFNNSIDQEVMPGNGRDIERLKVHGSVNAKIGTAVIDVKTYHSWGQQGFISNLYHLLEYKEDRSWTNAPEHWDDSLASGGTSYYKPGFSLNITQSFTQDWYQSLVIGNDSKKFLYKKYYANSGQGYLTENWNRYTLNYFWHYKKKISNSFNIDLTTGTQRTMSNHVRLSGSMDERKDQYYYEDFDDVSIVDQSNQNSGYYGELVIDYKDRIYLTIGERVEQNEYFGKDYGTHYSPRLGLSYLSEIGGMIIKSRAAWGSGGINPPKAMQALPSESNYSINIGNPDLRPERQSGYELGGDFYFGDNFFVEVTYFDQLFLDGIANDPSIDDLQTIKQEYWYINLGQIINKGWELAAKTRVGPLDISANYSILDSRWGEDSLRQNDPVYEGFFDKGTRRNDVPSSTGNLSLVYNVPGFSPKSTKGGSVALDISYIGKKKGRDWLLYYDGQYNPDVSPFSYYSKDLLMHYKPFNSVRLRFNYWVTNKASVFLDIRNLTEHTDISRSIIEPALGKQVMMGIDFTI</sequence>
<gene>
    <name evidence="11" type="ORF">METZ01_LOCUS71853</name>
</gene>
<dbReference type="InterPro" id="IPR012910">
    <property type="entry name" value="Plug_dom"/>
</dbReference>
<dbReference type="EMBL" id="UINC01005091">
    <property type="protein sequence ID" value="SVA18999.1"/>
    <property type="molecule type" value="Genomic_DNA"/>
</dbReference>
<evidence type="ECO:0000256" key="7">
    <source>
        <dbReference type="ARBA" id="ARBA00023170"/>
    </source>
</evidence>
<dbReference type="PANTHER" id="PTHR30069">
    <property type="entry name" value="TONB-DEPENDENT OUTER MEMBRANE RECEPTOR"/>
    <property type="match status" value="1"/>
</dbReference>
<reference evidence="11" key="1">
    <citation type="submission" date="2018-05" db="EMBL/GenBank/DDBJ databases">
        <authorList>
            <person name="Lanie J.A."/>
            <person name="Ng W.-L."/>
            <person name="Kazmierczak K.M."/>
            <person name="Andrzejewski T.M."/>
            <person name="Davidsen T.M."/>
            <person name="Wayne K.J."/>
            <person name="Tettelin H."/>
            <person name="Glass J.I."/>
            <person name="Rusch D."/>
            <person name="Podicherti R."/>
            <person name="Tsui H.-C.T."/>
            <person name="Winkler M.E."/>
        </authorList>
    </citation>
    <scope>NUCLEOTIDE SEQUENCE</scope>
</reference>
<dbReference type="Pfam" id="PF13715">
    <property type="entry name" value="CarbopepD_reg_2"/>
    <property type="match status" value="1"/>
</dbReference>
<keyword evidence="8" id="KW-0998">Cell outer membrane</keyword>
<accession>A0A381TT32</accession>
<dbReference type="SUPFAM" id="SSF49464">
    <property type="entry name" value="Carboxypeptidase regulatory domain-like"/>
    <property type="match status" value="1"/>
</dbReference>
<dbReference type="SUPFAM" id="SSF56935">
    <property type="entry name" value="Porins"/>
    <property type="match status" value="1"/>
</dbReference>
<evidence type="ECO:0000256" key="2">
    <source>
        <dbReference type="ARBA" id="ARBA00022448"/>
    </source>
</evidence>
<dbReference type="GO" id="GO:0015344">
    <property type="term" value="F:siderophore uptake transmembrane transporter activity"/>
    <property type="evidence" value="ECO:0007669"/>
    <property type="project" value="TreeGrafter"/>
</dbReference>
<evidence type="ECO:0000256" key="3">
    <source>
        <dbReference type="ARBA" id="ARBA00022692"/>
    </source>
</evidence>
<dbReference type="GO" id="GO:0009279">
    <property type="term" value="C:cell outer membrane"/>
    <property type="evidence" value="ECO:0007669"/>
    <property type="project" value="UniProtKB-SubCell"/>
</dbReference>
<evidence type="ECO:0000256" key="6">
    <source>
        <dbReference type="ARBA" id="ARBA00023136"/>
    </source>
</evidence>
<evidence type="ECO:0000256" key="8">
    <source>
        <dbReference type="ARBA" id="ARBA00023237"/>
    </source>
</evidence>
<feature type="domain" description="TonB-dependent receptor plug" evidence="10">
    <location>
        <begin position="118"/>
        <end position="234"/>
    </location>
</feature>
<keyword evidence="2" id="KW-0813">Transport</keyword>
<evidence type="ECO:0008006" key="12">
    <source>
        <dbReference type="Google" id="ProtNLM"/>
    </source>
</evidence>
<evidence type="ECO:0000256" key="1">
    <source>
        <dbReference type="ARBA" id="ARBA00004571"/>
    </source>
</evidence>
<dbReference type="InterPro" id="IPR036942">
    <property type="entry name" value="Beta-barrel_TonB_sf"/>
</dbReference>
<dbReference type="PANTHER" id="PTHR30069:SF29">
    <property type="entry name" value="HEMOGLOBIN AND HEMOGLOBIN-HAPTOGLOBIN-BINDING PROTEIN 1-RELATED"/>
    <property type="match status" value="1"/>
</dbReference>
<dbReference type="InterPro" id="IPR037066">
    <property type="entry name" value="Plug_dom_sf"/>
</dbReference>